<sequence length="245" mass="27454">MRFLLPIAFLTLLSLLNAKPVNANDKQRPDLGAEVILLIASTVGLSRDELNRSFSVISDFQSRKFALSELESLSDEEVLAKVNLKAEPYANIETEHLMLIAKRYEIETELLAARADVDAEKFRQFYRTFDSTLTLALRLNRYVSAKQNSVSKTNYSNHASGSYFADVDFDGPIIDCWLSCDAVKDQVWEDLSVQLTLVGDIQDSAKQKGSYPEGTVARIVDHESGNFIEVRKQPYSLPWVPVNGG</sequence>
<evidence type="ECO:0000256" key="1">
    <source>
        <dbReference type="SAM" id="SignalP"/>
    </source>
</evidence>
<dbReference type="AlphaFoldDB" id="A0A432YGB3"/>
<accession>A0A432YGB3</accession>
<dbReference type="Proteomes" id="UP000288127">
    <property type="component" value="Unassembled WGS sequence"/>
</dbReference>
<feature type="signal peptide" evidence="1">
    <location>
        <begin position="1"/>
        <end position="23"/>
    </location>
</feature>
<organism evidence="2 3">
    <name type="scientific">Pseudidiomarina marina</name>
    <dbReference type="NCBI Taxonomy" id="502366"/>
    <lineage>
        <taxon>Bacteria</taxon>
        <taxon>Pseudomonadati</taxon>
        <taxon>Pseudomonadota</taxon>
        <taxon>Gammaproteobacteria</taxon>
        <taxon>Alteromonadales</taxon>
        <taxon>Idiomarinaceae</taxon>
        <taxon>Pseudidiomarina</taxon>
    </lineage>
</organism>
<dbReference type="EMBL" id="PIPZ01000002">
    <property type="protein sequence ID" value="RUO59970.1"/>
    <property type="molecule type" value="Genomic_DNA"/>
</dbReference>
<protein>
    <submittedName>
        <fullName evidence="2">Uncharacterized protein</fullName>
    </submittedName>
</protein>
<feature type="chain" id="PRO_5019046702" evidence="1">
    <location>
        <begin position="24"/>
        <end position="245"/>
    </location>
</feature>
<keyword evidence="1" id="KW-0732">Signal</keyword>
<evidence type="ECO:0000313" key="3">
    <source>
        <dbReference type="Proteomes" id="UP000288127"/>
    </source>
</evidence>
<name>A0A432YGB3_9GAMM</name>
<reference evidence="3" key="1">
    <citation type="journal article" date="2018" name="Front. Microbiol.">
        <title>Genome-Based Analysis Reveals the Taxonomy and Diversity of the Family Idiomarinaceae.</title>
        <authorList>
            <person name="Liu Y."/>
            <person name="Lai Q."/>
            <person name="Shao Z."/>
        </authorList>
    </citation>
    <scope>NUCLEOTIDE SEQUENCE [LARGE SCALE GENOMIC DNA]</scope>
    <source>
        <strain evidence="3">PIM1</strain>
    </source>
</reference>
<dbReference type="OrthoDB" id="6238219at2"/>
<gene>
    <name evidence="2" type="ORF">CWI76_07550</name>
</gene>
<dbReference type="RefSeq" id="WP_126759723.1">
    <property type="nucleotide sequence ID" value="NZ_PIPZ01000002.1"/>
</dbReference>
<evidence type="ECO:0000313" key="2">
    <source>
        <dbReference type="EMBL" id="RUO59970.1"/>
    </source>
</evidence>
<keyword evidence="3" id="KW-1185">Reference proteome</keyword>
<comment type="caution">
    <text evidence="2">The sequence shown here is derived from an EMBL/GenBank/DDBJ whole genome shotgun (WGS) entry which is preliminary data.</text>
</comment>
<proteinExistence type="predicted"/>